<protein>
    <submittedName>
        <fullName evidence="2">Uncharacterized protein</fullName>
    </submittedName>
</protein>
<reference evidence="3" key="1">
    <citation type="submission" date="2024-07" db="EMBL/GenBank/DDBJ databases">
        <title>Two chromosome-level genome assemblies of Korean endemic species Abeliophyllum distichum and Forsythia ovata (Oleaceae).</title>
        <authorList>
            <person name="Jang H."/>
        </authorList>
    </citation>
    <scope>NUCLEOTIDE SEQUENCE [LARGE SCALE GENOMIC DNA]</scope>
</reference>
<evidence type="ECO:0000256" key="1">
    <source>
        <dbReference type="SAM" id="MobiDB-lite"/>
    </source>
</evidence>
<dbReference type="PANTHER" id="PTHR36709:SF1">
    <property type="entry name" value="OS02G0604100 PROTEIN"/>
    <property type="match status" value="1"/>
</dbReference>
<feature type="compositionally biased region" description="Basic residues" evidence="1">
    <location>
        <begin position="130"/>
        <end position="156"/>
    </location>
</feature>
<sequence>MPTEELLLEKSNKNDHALNFTIEVFSQEEIGISKKMHDFGTKCFILKKSGGGRQLRTGRGYCTATHPPESSGRSPNPSPSPASASASSSRNGAGSKRKGVEEGLITMQDVEMAVADGTLKDANKPSVKFPMKKSSKLKVKQLKKTGKNKRNSKKSAAKASVDTMVE</sequence>
<dbReference type="Proteomes" id="UP001604336">
    <property type="component" value="Unassembled WGS sequence"/>
</dbReference>
<keyword evidence="3" id="KW-1185">Reference proteome</keyword>
<dbReference type="EMBL" id="JBFOLK010000004">
    <property type="protein sequence ID" value="KAL2518490.1"/>
    <property type="molecule type" value="Genomic_DNA"/>
</dbReference>
<feature type="compositionally biased region" description="Low complexity" evidence="1">
    <location>
        <begin position="70"/>
        <end position="94"/>
    </location>
</feature>
<feature type="region of interest" description="Disordered" evidence="1">
    <location>
        <begin position="116"/>
        <end position="166"/>
    </location>
</feature>
<dbReference type="PANTHER" id="PTHR36709">
    <property type="entry name" value="OS02G0604100 PROTEIN"/>
    <property type="match status" value="1"/>
</dbReference>
<dbReference type="AlphaFoldDB" id="A0ABD1U0I3"/>
<name>A0ABD1U0I3_9LAMI</name>
<comment type="caution">
    <text evidence="2">The sequence shown here is derived from an EMBL/GenBank/DDBJ whole genome shotgun (WGS) entry which is preliminary data.</text>
</comment>
<feature type="region of interest" description="Disordered" evidence="1">
    <location>
        <begin position="51"/>
        <end position="104"/>
    </location>
</feature>
<proteinExistence type="predicted"/>
<evidence type="ECO:0000313" key="3">
    <source>
        <dbReference type="Proteomes" id="UP001604336"/>
    </source>
</evidence>
<gene>
    <name evidence="2" type="ORF">Adt_14737</name>
</gene>
<accession>A0ABD1U0I3</accession>
<evidence type="ECO:0000313" key="2">
    <source>
        <dbReference type="EMBL" id="KAL2518490.1"/>
    </source>
</evidence>
<organism evidence="2 3">
    <name type="scientific">Abeliophyllum distichum</name>
    <dbReference type="NCBI Taxonomy" id="126358"/>
    <lineage>
        <taxon>Eukaryota</taxon>
        <taxon>Viridiplantae</taxon>
        <taxon>Streptophyta</taxon>
        <taxon>Embryophyta</taxon>
        <taxon>Tracheophyta</taxon>
        <taxon>Spermatophyta</taxon>
        <taxon>Magnoliopsida</taxon>
        <taxon>eudicotyledons</taxon>
        <taxon>Gunneridae</taxon>
        <taxon>Pentapetalae</taxon>
        <taxon>asterids</taxon>
        <taxon>lamiids</taxon>
        <taxon>Lamiales</taxon>
        <taxon>Oleaceae</taxon>
        <taxon>Forsythieae</taxon>
        <taxon>Abeliophyllum</taxon>
    </lineage>
</organism>